<organism evidence="2 3">
    <name type="scientific">Gordonia araii NBRC 100433</name>
    <dbReference type="NCBI Taxonomy" id="1073574"/>
    <lineage>
        <taxon>Bacteria</taxon>
        <taxon>Bacillati</taxon>
        <taxon>Actinomycetota</taxon>
        <taxon>Actinomycetes</taxon>
        <taxon>Mycobacteriales</taxon>
        <taxon>Gordoniaceae</taxon>
        <taxon>Gordonia</taxon>
    </lineage>
</organism>
<feature type="region of interest" description="Disordered" evidence="1">
    <location>
        <begin position="100"/>
        <end position="213"/>
    </location>
</feature>
<protein>
    <submittedName>
        <fullName evidence="2">Uncharacterized protein</fullName>
    </submittedName>
</protein>
<accession>G7H6A0</accession>
<proteinExistence type="predicted"/>
<dbReference type="Proteomes" id="UP000035088">
    <property type="component" value="Unassembled WGS sequence"/>
</dbReference>
<comment type="caution">
    <text evidence="2">The sequence shown here is derived from an EMBL/GenBank/DDBJ whole genome shotgun (WGS) entry which is preliminary data.</text>
</comment>
<dbReference type="OrthoDB" id="4578738at2"/>
<feature type="compositionally biased region" description="Low complexity" evidence="1">
    <location>
        <begin position="133"/>
        <end position="146"/>
    </location>
</feature>
<reference evidence="2 3" key="1">
    <citation type="submission" date="2011-11" db="EMBL/GenBank/DDBJ databases">
        <title>Whole genome shotgun sequence of Gordonia araii NBRC 100433.</title>
        <authorList>
            <person name="Yoshida Y."/>
            <person name="Hosoyama A."/>
            <person name="Tsuchikane K."/>
            <person name="Katsumata H."/>
            <person name="Yamazaki S."/>
            <person name="Fujita N."/>
        </authorList>
    </citation>
    <scope>NUCLEOTIDE SEQUENCE [LARGE SCALE GENOMIC DNA]</scope>
    <source>
        <strain evidence="2 3">NBRC 100433</strain>
    </source>
</reference>
<feature type="compositionally biased region" description="Low complexity" evidence="1">
    <location>
        <begin position="157"/>
        <end position="171"/>
    </location>
</feature>
<dbReference type="RefSeq" id="WP_007323450.1">
    <property type="nucleotide sequence ID" value="NZ_BAEE01000068.1"/>
</dbReference>
<feature type="compositionally biased region" description="Low complexity" evidence="1">
    <location>
        <begin position="187"/>
        <end position="208"/>
    </location>
</feature>
<dbReference type="STRING" id="1073574.GOARA_068_00340"/>
<dbReference type="AlphaFoldDB" id="G7H6A0"/>
<name>G7H6A0_9ACTN</name>
<evidence type="ECO:0000256" key="1">
    <source>
        <dbReference type="SAM" id="MobiDB-lite"/>
    </source>
</evidence>
<sequence>MTGACWSTAVCTEAERRALGLASDGEWLLTCRLSDGHPGDHATDASARARSDRRTWLTWDDSPAPLHRLIDADPCPVRSRTGTPCLLFGGHGGLHYYGAPASPGSPPAPSAIESADVRMPTGPSDLNRHRPVSSTASAPTAAGSRPRMPHEPIDVETTGGPPTNPNPAARTGEPRGPARPVNSTPIPNSVPAPDSVPVSKAAPASAPTAEREPDAVAAALAELATAIENLAEALRGGLPRR</sequence>
<evidence type="ECO:0000313" key="3">
    <source>
        <dbReference type="Proteomes" id="UP000035088"/>
    </source>
</evidence>
<dbReference type="EMBL" id="BAEE01000068">
    <property type="protein sequence ID" value="GAB11375.1"/>
    <property type="molecule type" value="Genomic_DNA"/>
</dbReference>
<keyword evidence="3" id="KW-1185">Reference proteome</keyword>
<evidence type="ECO:0000313" key="2">
    <source>
        <dbReference type="EMBL" id="GAB11375.1"/>
    </source>
</evidence>
<gene>
    <name evidence="2" type="ORF">GOARA_068_00340</name>
</gene>